<feature type="binding site" evidence="6">
    <location>
        <position position="101"/>
    </location>
    <ligand>
        <name>S-adenosyl-L-methionine</name>
        <dbReference type="ChEBI" id="CHEBI:59789"/>
    </ligand>
</feature>
<evidence type="ECO:0000256" key="4">
    <source>
        <dbReference type="ARBA" id="ARBA00022691"/>
    </source>
</evidence>
<evidence type="ECO:0000256" key="6">
    <source>
        <dbReference type="PIRSR" id="PIRSR000410-1"/>
    </source>
</evidence>
<dbReference type="PANTHER" id="PTHR24422:SF19">
    <property type="entry name" value="CHEMOTAXIS PROTEIN METHYLTRANSFERASE"/>
    <property type="match status" value="1"/>
</dbReference>
<evidence type="ECO:0000313" key="8">
    <source>
        <dbReference type="EMBL" id="RQP25105.1"/>
    </source>
</evidence>
<feature type="binding site" evidence="6">
    <location>
        <position position="107"/>
    </location>
    <ligand>
        <name>S-adenosyl-L-methionine</name>
        <dbReference type="ChEBI" id="CHEBI:59789"/>
    </ligand>
</feature>
<dbReference type="RefSeq" id="WP_124540013.1">
    <property type="nucleotide sequence ID" value="NZ_QUSW01000002.1"/>
</dbReference>
<feature type="binding site" evidence="6">
    <location>
        <position position="162"/>
    </location>
    <ligand>
        <name>S-adenosyl-L-methionine</name>
        <dbReference type="ChEBI" id="CHEBI:59789"/>
    </ligand>
</feature>
<comment type="caution">
    <text evidence="8">The sequence shown here is derived from an EMBL/GenBank/DDBJ whole genome shotgun (WGS) entry which is preliminary data.</text>
</comment>
<evidence type="ECO:0000259" key="7">
    <source>
        <dbReference type="PROSITE" id="PS50123"/>
    </source>
</evidence>
<gene>
    <name evidence="8" type="ORF">DZC73_09645</name>
</gene>
<dbReference type="PANTHER" id="PTHR24422">
    <property type="entry name" value="CHEMOTAXIS PROTEIN METHYLTRANSFERASE"/>
    <property type="match status" value="1"/>
</dbReference>
<dbReference type="Proteomes" id="UP000267464">
    <property type="component" value="Unassembled WGS sequence"/>
</dbReference>
<dbReference type="InterPro" id="IPR022642">
    <property type="entry name" value="CheR_C"/>
</dbReference>
<dbReference type="PRINTS" id="PR00996">
    <property type="entry name" value="CHERMTFRASE"/>
</dbReference>
<dbReference type="SUPFAM" id="SSF53335">
    <property type="entry name" value="S-adenosyl-L-methionine-dependent methyltransferases"/>
    <property type="match status" value="1"/>
</dbReference>
<dbReference type="PIRSF" id="PIRSF000410">
    <property type="entry name" value="CheR"/>
    <property type="match status" value="1"/>
</dbReference>
<reference evidence="8 9" key="1">
    <citation type="submission" date="2018-08" db="EMBL/GenBank/DDBJ databases">
        <authorList>
            <person name="Khan S.A."/>
            <person name="Jeon C.O."/>
            <person name="Chun B.H."/>
            <person name="Jeong S.E."/>
        </authorList>
    </citation>
    <scope>NUCLEOTIDE SEQUENCE [LARGE SCALE GENOMIC DNA]</scope>
    <source>
        <strain evidence="8 9">S-16</strain>
    </source>
</reference>
<keyword evidence="9" id="KW-1185">Reference proteome</keyword>
<evidence type="ECO:0000313" key="9">
    <source>
        <dbReference type="Proteomes" id="UP000267464"/>
    </source>
</evidence>
<comment type="catalytic activity">
    <reaction evidence="1 5">
        <text>L-glutamyl-[protein] + S-adenosyl-L-methionine = [protein]-L-glutamate 5-O-methyl ester + S-adenosyl-L-homocysteine</text>
        <dbReference type="Rhea" id="RHEA:24452"/>
        <dbReference type="Rhea" id="RHEA-COMP:10208"/>
        <dbReference type="Rhea" id="RHEA-COMP:10311"/>
        <dbReference type="ChEBI" id="CHEBI:29973"/>
        <dbReference type="ChEBI" id="CHEBI:57856"/>
        <dbReference type="ChEBI" id="CHEBI:59789"/>
        <dbReference type="ChEBI" id="CHEBI:82795"/>
        <dbReference type="EC" id="2.1.1.80"/>
    </reaction>
</comment>
<dbReference type="PROSITE" id="PS50123">
    <property type="entry name" value="CHER"/>
    <property type="match status" value="1"/>
</dbReference>
<keyword evidence="3 5" id="KW-0808">Transferase</keyword>
<keyword evidence="4 5" id="KW-0949">S-adenosyl-L-methionine</keyword>
<dbReference type="GO" id="GO:0008983">
    <property type="term" value="F:protein-glutamate O-methyltransferase activity"/>
    <property type="evidence" value="ECO:0007669"/>
    <property type="project" value="UniProtKB-EC"/>
</dbReference>
<dbReference type="InterPro" id="IPR022641">
    <property type="entry name" value="CheR_N"/>
</dbReference>
<dbReference type="InterPro" id="IPR036804">
    <property type="entry name" value="CheR_N_sf"/>
</dbReference>
<reference evidence="8 9" key="2">
    <citation type="submission" date="2018-12" db="EMBL/GenBank/DDBJ databases">
        <title>Rhizobacter gummiphilus sp. nov., a rubber-degrading bacterium isolated from the soil of a botanical garden in Japan.</title>
        <authorList>
            <person name="Shunsuke S.S."/>
        </authorList>
    </citation>
    <scope>NUCLEOTIDE SEQUENCE [LARGE SCALE GENOMIC DNA]</scope>
    <source>
        <strain evidence="8 9">S-16</strain>
    </source>
</reference>
<dbReference type="EC" id="2.1.1.80" evidence="5"/>
<feature type="binding site" evidence="6">
    <location>
        <position position="103"/>
    </location>
    <ligand>
        <name>S-adenosyl-L-methionine</name>
        <dbReference type="ChEBI" id="CHEBI:59789"/>
    </ligand>
</feature>
<protein>
    <recommendedName>
        <fullName evidence="5">Chemotaxis protein methyltransferase</fullName>
        <ecNumber evidence="5">2.1.1.80</ecNumber>
    </recommendedName>
</protein>
<dbReference type="EMBL" id="QUSW01000002">
    <property type="protein sequence ID" value="RQP25105.1"/>
    <property type="molecule type" value="Genomic_DNA"/>
</dbReference>
<dbReference type="OrthoDB" id="9816309at2"/>
<dbReference type="SMART" id="SM00138">
    <property type="entry name" value="MeTrc"/>
    <property type="match status" value="1"/>
</dbReference>
<dbReference type="Gene3D" id="3.40.50.150">
    <property type="entry name" value="Vaccinia Virus protein VP39"/>
    <property type="match status" value="1"/>
</dbReference>
<name>A0A3N7K2E3_9BURK</name>
<dbReference type="InterPro" id="IPR026024">
    <property type="entry name" value="Chemotaxis_MeTrfase_CheR"/>
</dbReference>
<comment type="function">
    <text evidence="5">Methylation of the membrane-bound methyl-accepting chemotaxis proteins (MCP) to form gamma-glutamyl methyl ester residues in MCP.</text>
</comment>
<evidence type="ECO:0000256" key="5">
    <source>
        <dbReference type="PIRNR" id="PIRNR000410"/>
    </source>
</evidence>
<dbReference type="InterPro" id="IPR000780">
    <property type="entry name" value="CheR_MeTrfase"/>
</dbReference>
<accession>A0A3N7K2E3</accession>
<sequence>MSAVLSPASAATPRADGLAGAADQEFSFGTADFERVRQLIYQRAGISLHSGKQAMVYSRLSRRLRETGHKSFSSYLQWLEHPQGVAGDAEWQEFVNCLTTNLTSFFREEHHFHELARDLKGRTQRPLRIWCNAASTGEEPYSIAMTVCESVGTSGVSIFASDIDTKVLATASRGVYAADSRGLSEQRLKTHFLRGKGANAGFIRVKPELAKLIDFRAHNLMSVNWSLGDPFDVVFCRNVMIYFDAPTQRKVLERIHRVMKPGGLLYVGHSENFSDARDLFRLRGKTIYERV</sequence>
<organism evidence="8 9">
    <name type="scientific">Piscinibacter terrae</name>
    <dbReference type="NCBI Taxonomy" id="2496871"/>
    <lineage>
        <taxon>Bacteria</taxon>
        <taxon>Pseudomonadati</taxon>
        <taxon>Pseudomonadota</taxon>
        <taxon>Betaproteobacteria</taxon>
        <taxon>Burkholderiales</taxon>
        <taxon>Sphaerotilaceae</taxon>
        <taxon>Piscinibacter</taxon>
    </lineage>
</organism>
<dbReference type="Pfam" id="PF03705">
    <property type="entry name" value="CheR_N"/>
    <property type="match status" value="1"/>
</dbReference>
<dbReference type="AlphaFoldDB" id="A0A3N7K2E3"/>
<dbReference type="GO" id="GO:0032259">
    <property type="term" value="P:methylation"/>
    <property type="evidence" value="ECO:0007669"/>
    <property type="project" value="UniProtKB-KW"/>
</dbReference>
<evidence type="ECO:0000256" key="2">
    <source>
        <dbReference type="ARBA" id="ARBA00022603"/>
    </source>
</evidence>
<proteinExistence type="predicted"/>
<dbReference type="CDD" id="cd02440">
    <property type="entry name" value="AdoMet_MTases"/>
    <property type="match status" value="1"/>
</dbReference>
<keyword evidence="2 5" id="KW-0489">Methyltransferase</keyword>
<dbReference type="InterPro" id="IPR050903">
    <property type="entry name" value="Bact_Chemotaxis_MeTrfase"/>
</dbReference>
<feature type="domain" description="CheR-type methyltransferase" evidence="7">
    <location>
        <begin position="21"/>
        <end position="291"/>
    </location>
</feature>
<evidence type="ECO:0000256" key="3">
    <source>
        <dbReference type="ARBA" id="ARBA00022679"/>
    </source>
</evidence>
<feature type="binding site" evidence="6">
    <location>
        <begin position="237"/>
        <end position="238"/>
    </location>
    <ligand>
        <name>S-adenosyl-L-methionine</name>
        <dbReference type="ChEBI" id="CHEBI:59789"/>
    </ligand>
</feature>
<dbReference type="Gene3D" id="1.10.155.10">
    <property type="entry name" value="Chemotaxis receptor methyltransferase CheR, N-terminal domain"/>
    <property type="match status" value="1"/>
</dbReference>
<dbReference type="InterPro" id="IPR029063">
    <property type="entry name" value="SAM-dependent_MTases_sf"/>
</dbReference>
<evidence type="ECO:0000256" key="1">
    <source>
        <dbReference type="ARBA" id="ARBA00001541"/>
    </source>
</evidence>
<dbReference type="Pfam" id="PF01739">
    <property type="entry name" value="CheR"/>
    <property type="match status" value="1"/>
</dbReference>
<feature type="binding site" evidence="6">
    <location>
        <position position="139"/>
    </location>
    <ligand>
        <name>S-adenosyl-L-methionine</name>
        <dbReference type="ChEBI" id="CHEBI:59789"/>
    </ligand>
</feature>
<dbReference type="SUPFAM" id="SSF47757">
    <property type="entry name" value="Chemotaxis receptor methyltransferase CheR, N-terminal domain"/>
    <property type="match status" value="1"/>
</dbReference>
<feature type="binding site" evidence="6">
    <location>
        <begin position="219"/>
        <end position="220"/>
    </location>
    <ligand>
        <name>S-adenosyl-L-methionine</name>
        <dbReference type="ChEBI" id="CHEBI:59789"/>
    </ligand>
</feature>